<gene>
    <name evidence="2" type="ORF">IAA86_01450</name>
</gene>
<dbReference type="AlphaFoldDB" id="A0A9D1FHA6"/>
<keyword evidence="1" id="KW-0812">Transmembrane</keyword>
<keyword evidence="1" id="KW-0472">Membrane</keyword>
<sequence length="193" mass="20837">MIKKVQGNNNTLNFGAIKLKPLGTNVQKVLKSADNFSSVHQKLILGTFGLIVQPAIDLRNKEVDKDTRKISALRSAAKAIIGTATGLVVRTATIKGAELAFSKKGSGGKILDEQKIYRTFKKGFDSLKLDDGKLSDAIKRTPSVIGSLVALGVMIFTNFLVDAPLTNLTMEKLDKLVPNLGNEEKENNEAKNG</sequence>
<protein>
    <submittedName>
        <fullName evidence="2">Uncharacterized protein</fullName>
    </submittedName>
</protein>
<accession>A0A9D1FHA6</accession>
<dbReference type="EMBL" id="DVJQ01000012">
    <property type="protein sequence ID" value="HIS73669.1"/>
    <property type="molecule type" value="Genomic_DNA"/>
</dbReference>
<reference evidence="2" key="1">
    <citation type="submission" date="2020-10" db="EMBL/GenBank/DDBJ databases">
        <authorList>
            <person name="Gilroy R."/>
        </authorList>
    </citation>
    <scope>NUCLEOTIDE SEQUENCE</scope>
    <source>
        <strain evidence="2">CHK152-2871</strain>
    </source>
</reference>
<dbReference type="Proteomes" id="UP000886865">
    <property type="component" value="Unassembled WGS sequence"/>
</dbReference>
<feature type="transmembrane region" description="Helical" evidence="1">
    <location>
        <begin position="143"/>
        <end position="161"/>
    </location>
</feature>
<proteinExistence type="predicted"/>
<organism evidence="2 3">
    <name type="scientific">Candidatus Galligastranaerophilus intestinavium</name>
    <dbReference type="NCBI Taxonomy" id="2840836"/>
    <lineage>
        <taxon>Bacteria</taxon>
        <taxon>Candidatus Galligastranaerophilus</taxon>
    </lineage>
</organism>
<evidence type="ECO:0000256" key="1">
    <source>
        <dbReference type="SAM" id="Phobius"/>
    </source>
</evidence>
<reference evidence="2" key="2">
    <citation type="journal article" date="2021" name="PeerJ">
        <title>Extensive microbial diversity within the chicken gut microbiome revealed by metagenomics and culture.</title>
        <authorList>
            <person name="Gilroy R."/>
            <person name="Ravi A."/>
            <person name="Getino M."/>
            <person name="Pursley I."/>
            <person name="Horton D.L."/>
            <person name="Alikhan N.F."/>
            <person name="Baker D."/>
            <person name="Gharbi K."/>
            <person name="Hall N."/>
            <person name="Watson M."/>
            <person name="Adriaenssens E.M."/>
            <person name="Foster-Nyarko E."/>
            <person name="Jarju S."/>
            <person name="Secka A."/>
            <person name="Antonio M."/>
            <person name="Oren A."/>
            <person name="Chaudhuri R.R."/>
            <person name="La Ragione R."/>
            <person name="Hildebrand F."/>
            <person name="Pallen M.J."/>
        </authorList>
    </citation>
    <scope>NUCLEOTIDE SEQUENCE</scope>
    <source>
        <strain evidence="2">CHK152-2871</strain>
    </source>
</reference>
<evidence type="ECO:0000313" key="3">
    <source>
        <dbReference type="Proteomes" id="UP000886865"/>
    </source>
</evidence>
<comment type="caution">
    <text evidence="2">The sequence shown here is derived from an EMBL/GenBank/DDBJ whole genome shotgun (WGS) entry which is preliminary data.</text>
</comment>
<evidence type="ECO:0000313" key="2">
    <source>
        <dbReference type="EMBL" id="HIS73669.1"/>
    </source>
</evidence>
<keyword evidence="1" id="KW-1133">Transmembrane helix</keyword>
<name>A0A9D1FHA6_9BACT</name>